<evidence type="ECO:0000313" key="6">
    <source>
        <dbReference type="Proteomes" id="UP000435112"/>
    </source>
</evidence>
<dbReference type="EMBL" id="QXFU01001799">
    <property type="protein sequence ID" value="KAE8995303.1"/>
    <property type="molecule type" value="Genomic_DNA"/>
</dbReference>
<feature type="compositionally biased region" description="Low complexity" evidence="1">
    <location>
        <begin position="63"/>
        <end position="72"/>
    </location>
</feature>
<evidence type="ECO:0000256" key="1">
    <source>
        <dbReference type="SAM" id="MobiDB-lite"/>
    </source>
</evidence>
<feature type="chain" id="PRO_5036164670" description="RxLR effector protein" evidence="2">
    <location>
        <begin position="21"/>
        <end position="88"/>
    </location>
</feature>
<dbReference type="AlphaFoldDB" id="A0A6A3JUG0"/>
<sequence length="88" mass="8598">MSVAAAATVVITAFPPWSWAVSDAARLANGVLGPETTEARSRHVTGTSPTGDAGRAAGRSSLVVPVPGGVVPDSADTETDIAGSVPGA</sequence>
<feature type="region of interest" description="Disordered" evidence="1">
    <location>
        <begin position="36"/>
        <end position="88"/>
    </location>
</feature>
<comment type="caution">
    <text evidence="3">The sequence shown here is derived from an EMBL/GenBank/DDBJ whole genome shotgun (WGS) entry which is preliminary data.</text>
</comment>
<reference evidence="5 6" key="1">
    <citation type="submission" date="2018-09" db="EMBL/GenBank/DDBJ databases">
        <title>Genomic investigation of the strawberry pathogen Phytophthora fragariae indicates pathogenicity is determined by transcriptional variation in three key races.</title>
        <authorList>
            <person name="Adams T.M."/>
            <person name="Armitage A.D."/>
            <person name="Sobczyk M.K."/>
            <person name="Bates H.J."/>
            <person name="Dunwell J.M."/>
            <person name="Nellist C.F."/>
            <person name="Harrison R.J."/>
        </authorList>
    </citation>
    <scope>NUCLEOTIDE SEQUENCE [LARGE SCALE GENOMIC DNA]</scope>
    <source>
        <strain evidence="4 5">SCRP249</strain>
        <strain evidence="3 6">SCRP324</strain>
    </source>
</reference>
<organism evidence="3 6">
    <name type="scientific">Phytophthora rubi</name>
    <dbReference type="NCBI Taxonomy" id="129364"/>
    <lineage>
        <taxon>Eukaryota</taxon>
        <taxon>Sar</taxon>
        <taxon>Stramenopiles</taxon>
        <taxon>Oomycota</taxon>
        <taxon>Peronosporomycetes</taxon>
        <taxon>Peronosporales</taxon>
        <taxon>Peronosporaceae</taxon>
        <taxon>Phytophthora</taxon>
    </lineage>
</organism>
<evidence type="ECO:0000256" key="2">
    <source>
        <dbReference type="SAM" id="SignalP"/>
    </source>
</evidence>
<accession>A0A6A3JUG0</accession>
<proteinExistence type="predicted"/>
<keyword evidence="2" id="KW-0732">Signal</keyword>
<evidence type="ECO:0000313" key="4">
    <source>
        <dbReference type="EMBL" id="KAE9002828.1"/>
    </source>
</evidence>
<dbReference type="EMBL" id="QXFV01001571">
    <property type="protein sequence ID" value="KAE9002828.1"/>
    <property type="molecule type" value="Genomic_DNA"/>
</dbReference>
<protein>
    <recommendedName>
        <fullName evidence="7">RxLR effector protein</fullName>
    </recommendedName>
</protein>
<evidence type="ECO:0000313" key="5">
    <source>
        <dbReference type="Proteomes" id="UP000429607"/>
    </source>
</evidence>
<dbReference type="Proteomes" id="UP000429607">
    <property type="component" value="Unassembled WGS sequence"/>
</dbReference>
<evidence type="ECO:0000313" key="3">
    <source>
        <dbReference type="EMBL" id="KAE8995303.1"/>
    </source>
</evidence>
<dbReference type="Proteomes" id="UP000435112">
    <property type="component" value="Unassembled WGS sequence"/>
</dbReference>
<evidence type="ECO:0008006" key="7">
    <source>
        <dbReference type="Google" id="ProtNLM"/>
    </source>
</evidence>
<name>A0A6A3JUG0_9STRA</name>
<feature type="signal peptide" evidence="2">
    <location>
        <begin position="1"/>
        <end position="20"/>
    </location>
</feature>
<gene>
    <name evidence="4" type="ORF">PR001_g18142</name>
    <name evidence="3" type="ORF">PR002_g19657</name>
</gene>